<feature type="coiled-coil region" evidence="1">
    <location>
        <begin position="23"/>
        <end position="50"/>
    </location>
</feature>
<sequence>MSDLKHKTDDELVQIIRASGRYRARLAVELVAAEEQVRELKRRINNSAMRSEWAVRYLDGTAHVSNL</sequence>
<protein>
    <submittedName>
        <fullName evidence="2">Uncharacterized protein</fullName>
    </submittedName>
</protein>
<evidence type="ECO:0000313" key="2">
    <source>
        <dbReference type="EMBL" id="ANS06218.1"/>
    </source>
</evidence>
<evidence type="ECO:0000256" key="1">
    <source>
        <dbReference type="SAM" id="Coils"/>
    </source>
</evidence>
<dbReference type="KEGG" id="vg:54976458"/>
<evidence type="ECO:0000313" key="3">
    <source>
        <dbReference type="Proteomes" id="UP000222126"/>
    </source>
</evidence>
<dbReference type="GeneID" id="54976458"/>
<keyword evidence="1" id="KW-0175">Coiled coil</keyword>
<dbReference type="Proteomes" id="UP000222126">
    <property type="component" value="Segment"/>
</dbReference>
<dbReference type="RefSeq" id="YP_009786382.1">
    <property type="nucleotide sequence ID" value="NC_047768.1"/>
</dbReference>
<accession>A0A1B1IY14</accession>
<keyword evidence="3" id="KW-1185">Reference proteome</keyword>
<reference evidence="2 3" key="1">
    <citation type="submission" date="2016-06" db="EMBL/GenBank/DDBJ databases">
        <title>Not all particles are equal: the selective enrichment of particle-associated bacteria from the Mediterranean Sea.</title>
        <authorList>
            <person name="Lopez-Perez M."/>
            <person name="Kimes N.E."/>
            <person name="Haro-Moreno J.M."/>
            <person name="Rodriguez-Valera F."/>
        </authorList>
    </citation>
    <scope>NUCLEOTIDE SEQUENCE [LARGE SCALE GENOMIC DNA]</scope>
</reference>
<organism evidence="2 3">
    <name type="scientific">Phage MedPE-SWcel-C56</name>
    <dbReference type="NCBI Taxonomy" id="1871314"/>
    <lineage>
        <taxon>Viruses</taxon>
        <taxon>Duplodnaviria</taxon>
        <taxon>Heunggongvirae</taxon>
        <taxon>Uroviricota</taxon>
        <taxon>Caudoviricetes</taxon>
        <taxon>Autographivirales</taxon>
        <taxon>Kafavirus</taxon>
        <taxon>Kafavirus SWcelC56</taxon>
    </lineage>
</organism>
<dbReference type="EMBL" id="KX397280">
    <property type="protein sequence ID" value="ANS06218.1"/>
    <property type="molecule type" value="Genomic_DNA"/>
</dbReference>
<proteinExistence type="predicted"/>
<name>A0A1B1IY14_9CAUD</name>